<evidence type="ECO:0000256" key="3">
    <source>
        <dbReference type="ARBA" id="ARBA00022842"/>
    </source>
</evidence>
<evidence type="ECO:0000256" key="1">
    <source>
        <dbReference type="ARBA" id="ARBA00022679"/>
    </source>
</evidence>
<dbReference type="InterPro" id="IPR012001">
    <property type="entry name" value="Thiamin_PyroP_enz_TPP-bd_dom"/>
</dbReference>
<dbReference type="EMBL" id="AP024747">
    <property type="protein sequence ID" value="BCY25427.1"/>
    <property type="molecule type" value="Genomic_DNA"/>
</dbReference>
<evidence type="ECO:0000256" key="4">
    <source>
        <dbReference type="ARBA" id="ARBA00023052"/>
    </source>
</evidence>
<dbReference type="Gene3D" id="3.40.50.970">
    <property type="match status" value="2"/>
</dbReference>
<comment type="subunit">
    <text evidence="6">Homodimer.</text>
</comment>
<sequence length="530" mass="55500">MNPSTEVGRRLVSALVGAGVQHVVYCPGSRDAPIGYALADAEAAGWLRIHVRLDERSAAFVALGLSKSSMLAGLWHPAAVVTTSGTAVANLHPAVLEADAAGVPLVVISADRPHEMWHTEANQTTLQAGMFGSASRFDAQIPAGFPADGRLDSLVLRAVSAATGVLTRDPGPVHVNVGFRDPLVPDDSWRPTCMPHHRIEHSGIGQAAIGALTPLSMPSHTVVVAGDGAGSGARELAEQGGWPLLAEPTSGARAGCHAMTNYQAALGSAVAEGIDGILVMGHPTLSRPVSRLLSRPGVTVVTDRARWADVAGVARVVAGPVRLADVKVDESWLPRWLDADQSVGRTCKQRICDVIWRASACPEAPQLVIGASDVIRAFDIGAVPQRESPRAVANRGLAGIDGTVSTGIGHALGSRYPVRVVVGDLTFAHDAMALLRGDNDDDVDVQVIVLDDHGGAIFGGLEHSAAPRPVLERMFLTPQRLDLSALAAGLGAHHCTVEASRPKRMVDEMRRLLAEPVHGRSVVEVSLPAV</sequence>
<dbReference type="InterPro" id="IPR011766">
    <property type="entry name" value="TPP_enzyme_TPP-bd"/>
</dbReference>
<keyword evidence="4 6" id="KW-0786">Thiamine pyrophosphate</keyword>
<evidence type="ECO:0000259" key="7">
    <source>
        <dbReference type="Pfam" id="PF02775"/>
    </source>
</evidence>
<dbReference type="GeneID" id="92880540"/>
<dbReference type="CDD" id="cd07037">
    <property type="entry name" value="TPP_PYR_MenD"/>
    <property type="match status" value="1"/>
</dbReference>
<dbReference type="PIRSF" id="PIRSF004983">
    <property type="entry name" value="MenD"/>
    <property type="match status" value="1"/>
</dbReference>
<dbReference type="Gene3D" id="3.40.50.1220">
    <property type="entry name" value="TPP-binding domain"/>
    <property type="match status" value="1"/>
</dbReference>
<keyword evidence="3 6" id="KW-0460">Magnesium</keyword>
<comment type="cofactor">
    <cofactor evidence="6">
        <name>thiamine diphosphate</name>
        <dbReference type="ChEBI" id="CHEBI:58937"/>
    </cofactor>
    <text evidence="6">Binds 1 thiamine pyrophosphate per subunit.</text>
</comment>
<accession>A0AAD1KQ91</accession>
<comment type="pathway">
    <text evidence="6">Quinol/quinone metabolism; 1,4-dihydroxy-2-naphthoate biosynthesis; 1,4-dihydroxy-2-naphthoate from chorismate: step 2/7.</text>
</comment>
<dbReference type="GO" id="GO:0030145">
    <property type="term" value="F:manganese ion binding"/>
    <property type="evidence" value="ECO:0007669"/>
    <property type="project" value="UniProtKB-UniRule"/>
</dbReference>
<comment type="function">
    <text evidence="6">Catalyzes the thiamine diphosphate-dependent decarboxylation of 2-oxoglutarate and the subsequent addition of the resulting succinic semialdehyde-thiamine pyrophosphate anion to isochorismate to yield 2-succinyl-5-enolpyruvyl-6-hydroxy-3-cyclohexene-1-carboxylate (SEPHCHC).</text>
</comment>
<dbReference type="AlphaFoldDB" id="A0AAD1KQ91"/>
<name>A0AAD1KQ91_9ACTN</name>
<dbReference type="InterPro" id="IPR004433">
    <property type="entry name" value="MenaQ_synth_MenD"/>
</dbReference>
<dbReference type="NCBIfam" id="TIGR00173">
    <property type="entry name" value="menD"/>
    <property type="match status" value="1"/>
</dbReference>
<evidence type="ECO:0000313" key="10">
    <source>
        <dbReference type="Proteomes" id="UP000825072"/>
    </source>
</evidence>
<comment type="cofactor">
    <cofactor evidence="6">
        <name>Mg(2+)</name>
        <dbReference type="ChEBI" id="CHEBI:18420"/>
    </cofactor>
    <cofactor evidence="6">
        <name>Mn(2+)</name>
        <dbReference type="ChEBI" id="CHEBI:29035"/>
    </cofactor>
</comment>
<protein>
    <recommendedName>
        <fullName evidence="6">2-succinyl-5-enolpyruvyl-6-hydroxy-3-cyclohexene-1-carboxylate synthase</fullName>
        <shortName evidence="6">SEPHCHC synthase</shortName>
        <ecNumber evidence="6">2.2.1.9</ecNumber>
    </recommendedName>
    <alternativeName>
        <fullName evidence="6">Menaquinone biosynthesis protein MenD</fullName>
    </alternativeName>
</protein>
<evidence type="ECO:0000256" key="5">
    <source>
        <dbReference type="ARBA" id="ARBA00023211"/>
    </source>
</evidence>
<dbReference type="GO" id="GO:0000287">
    <property type="term" value="F:magnesium ion binding"/>
    <property type="evidence" value="ECO:0007669"/>
    <property type="project" value="UniProtKB-UniRule"/>
</dbReference>
<comment type="similarity">
    <text evidence="6">Belongs to the TPP enzyme family. MenD subfamily.</text>
</comment>
<evidence type="ECO:0000256" key="6">
    <source>
        <dbReference type="HAMAP-Rule" id="MF_01659"/>
    </source>
</evidence>
<proteinExistence type="inferred from homology"/>
<dbReference type="RefSeq" id="WP_172623558.1">
    <property type="nucleotide sequence ID" value="NZ_AP024747.1"/>
</dbReference>
<evidence type="ECO:0000259" key="8">
    <source>
        <dbReference type="Pfam" id="PF02776"/>
    </source>
</evidence>
<dbReference type="HAMAP" id="MF_01659">
    <property type="entry name" value="MenD"/>
    <property type="match status" value="1"/>
</dbReference>
<keyword evidence="6" id="KW-0474">Menaquinone biosynthesis</keyword>
<dbReference type="Proteomes" id="UP000825072">
    <property type="component" value="Chromosome 1"/>
</dbReference>
<keyword evidence="5 6" id="KW-0464">Manganese</keyword>
<dbReference type="GO" id="GO:0030976">
    <property type="term" value="F:thiamine pyrophosphate binding"/>
    <property type="evidence" value="ECO:0007669"/>
    <property type="project" value="UniProtKB-UniRule"/>
</dbReference>
<dbReference type="SUPFAM" id="SSF52518">
    <property type="entry name" value="Thiamin diphosphate-binding fold (THDP-binding)"/>
    <property type="match status" value="2"/>
</dbReference>
<feature type="domain" description="Thiamine pyrophosphate enzyme N-terminal TPP-binding" evidence="8">
    <location>
        <begin position="6"/>
        <end position="125"/>
    </location>
</feature>
<dbReference type="Pfam" id="PF02775">
    <property type="entry name" value="TPP_enzyme_C"/>
    <property type="match status" value="1"/>
</dbReference>
<comment type="catalytic activity">
    <reaction evidence="6">
        <text>isochorismate + 2-oxoglutarate + H(+) = 5-enolpyruvoyl-6-hydroxy-2-succinyl-cyclohex-3-ene-1-carboxylate + CO2</text>
        <dbReference type="Rhea" id="RHEA:25593"/>
        <dbReference type="ChEBI" id="CHEBI:15378"/>
        <dbReference type="ChEBI" id="CHEBI:16526"/>
        <dbReference type="ChEBI" id="CHEBI:16810"/>
        <dbReference type="ChEBI" id="CHEBI:29780"/>
        <dbReference type="ChEBI" id="CHEBI:58818"/>
        <dbReference type="EC" id="2.2.1.9"/>
    </reaction>
</comment>
<dbReference type="PANTHER" id="PTHR42916:SF1">
    <property type="entry name" value="PROTEIN PHYLLO, CHLOROPLASTIC"/>
    <property type="match status" value="1"/>
</dbReference>
<reference evidence="9" key="1">
    <citation type="submission" date="2021-06" db="EMBL/GenBank/DDBJ databases">
        <title>Genome sequence of Cutibacterium modestum strain KB17-24694.</title>
        <authorList>
            <person name="Dekio I."/>
            <person name="Asahina A."/>
            <person name="Nishida M."/>
        </authorList>
    </citation>
    <scope>NUCLEOTIDE SEQUENCE</scope>
    <source>
        <strain evidence="9">KB17-24694</strain>
    </source>
</reference>
<evidence type="ECO:0000313" key="9">
    <source>
        <dbReference type="EMBL" id="BCY25427.1"/>
    </source>
</evidence>
<gene>
    <name evidence="6 9" type="primary">menD</name>
    <name evidence="9" type="ORF">KB1_14170</name>
</gene>
<keyword evidence="2 6" id="KW-0479">Metal-binding</keyword>
<dbReference type="Pfam" id="PF02776">
    <property type="entry name" value="TPP_enzyme_N"/>
    <property type="match status" value="1"/>
</dbReference>
<comment type="pathway">
    <text evidence="6">Quinol/quinone metabolism; menaquinone biosynthesis.</text>
</comment>
<dbReference type="EC" id="2.2.1.9" evidence="6"/>
<evidence type="ECO:0000256" key="2">
    <source>
        <dbReference type="ARBA" id="ARBA00022723"/>
    </source>
</evidence>
<dbReference type="PANTHER" id="PTHR42916">
    <property type="entry name" value="2-SUCCINYL-5-ENOLPYRUVYL-6-HYDROXY-3-CYCLOHEXENE-1-CARBOXYLATE SYNTHASE"/>
    <property type="match status" value="1"/>
</dbReference>
<feature type="domain" description="Thiamine pyrophosphate enzyme TPP-binding" evidence="7">
    <location>
        <begin position="387"/>
        <end position="523"/>
    </location>
</feature>
<dbReference type="GO" id="GO:0070204">
    <property type="term" value="F:2-succinyl-5-enolpyruvyl-6-hydroxy-3-cyclohexene-1-carboxylic-acid synthase activity"/>
    <property type="evidence" value="ECO:0007669"/>
    <property type="project" value="UniProtKB-UniRule"/>
</dbReference>
<dbReference type="InterPro" id="IPR029061">
    <property type="entry name" value="THDP-binding"/>
</dbReference>
<organism evidence="9 10">
    <name type="scientific">Cutibacterium modestum</name>
    <dbReference type="NCBI Taxonomy" id="2559073"/>
    <lineage>
        <taxon>Bacteria</taxon>
        <taxon>Bacillati</taxon>
        <taxon>Actinomycetota</taxon>
        <taxon>Actinomycetes</taxon>
        <taxon>Propionibacteriales</taxon>
        <taxon>Propionibacteriaceae</taxon>
        <taxon>Cutibacterium</taxon>
    </lineage>
</organism>
<keyword evidence="1 6" id="KW-0808">Transferase</keyword>
<dbReference type="GO" id="GO:0009234">
    <property type="term" value="P:menaquinone biosynthetic process"/>
    <property type="evidence" value="ECO:0007669"/>
    <property type="project" value="UniProtKB-UniRule"/>
</dbReference>